<name>A0A183ML69_9TREM</name>
<evidence type="ECO:0000313" key="2">
    <source>
        <dbReference type="Proteomes" id="UP000277204"/>
    </source>
</evidence>
<dbReference type="Proteomes" id="UP000277204">
    <property type="component" value="Unassembled WGS sequence"/>
</dbReference>
<dbReference type="AlphaFoldDB" id="A0A183ML69"/>
<accession>A0A183ML69</accession>
<evidence type="ECO:0000313" key="1">
    <source>
        <dbReference type="EMBL" id="VDP22048.1"/>
    </source>
</evidence>
<keyword evidence="2" id="KW-1185">Reference proteome</keyword>
<organism evidence="1 2">
    <name type="scientific">Schistosoma margrebowiei</name>
    <dbReference type="NCBI Taxonomy" id="48269"/>
    <lineage>
        <taxon>Eukaryota</taxon>
        <taxon>Metazoa</taxon>
        <taxon>Spiralia</taxon>
        <taxon>Lophotrochozoa</taxon>
        <taxon>Platyhelminthes</taxon>
        <taxon>Trematoda</taxon>
        <taxon>Digenea</taxon>
        <taxon>Strigeidida</taxon>
        <taxon>Schistosomatoidea</taxon>
        <taxon>Schistosomatidae</taxon>
        <taxon>Schistosoma</taxon>
    </lineage>
</organism>
<protein>
    <submittedName>
        <fullName evidence="1">Uncharacterized protein</fullName>
    </submittedName>
</protein>
<reference evidence="1 2" key="1">
    <citation type="submission" date="2018-11" db="EMBL/GenBank/DDBJ databases">
        <authorList>
            <consortium name="Pathogen Informatics"/>
        </authorList>
    </citation>
    <scope>NUCLEOTIDE SEQUENCE [LARGE SCALE GENOMIC DNA]</scope>
    <source>
        <strain evidence="1 2">Zambia</strain>
    </source>
</reference>
<dbReference type="EMBL" id="UZAI01017226">
    <property type="protein sequence ID" value="VDP22048.1"/>
    <property type="molecule type" value="Genomic_DNA"/>
</dbReference>
<sequence>MQLDDLYFTDDLALLSHTQRKMQEKSNSVAAVGLNIHKGKSNILRYSTACTDPVTIDGEDLKDLKPLHTWAASLMNMVGLMQM</sequence>
<proteinExistence type="predicted"/>
<gene>
    <name evidence="1" type="ORF">SMRZ_LOCUS16794</name>
</gene>